<evidence type="ECO:0000259" key="6">
    <source>
        <dbReference type="Pfam" id="PF05175"/>
    </source>
</evidence>
<dbReference type="SUPFAM" id="SSF53335">
    <property type="entry name" value="S-adenosyl-L-methionine-dependent methyltransferases"/>
    <property type="match status" value="1"/>
</dbReference>
<evidence type="ECO:0000259" key="7">
    <source>
        <dbReference type="Pfam" id="PF17827"/>
    </source>
</evidence>
<evidence type="ECO:0000256" key="2">
    <source>
        <dbReference type="ARBA" id="ARBA00022679"/>
    </source>
</evidence>
<dbReference type="InterPro" id="IPR019874">
    <property type="entry name" value="RF_methyltr_PrmC"/>
</dbReference>
<evidence type="ECO:0000256" key="3">
    <source>
        <dbReference type="ARBA" id="ARBA00022691"/>
    </source>
</evidence>
<evidence type="ECO:0000256" key="1">
    <source>
        <dbReference type="ARBA" id="ARBA00022603"/>
    </source>
</evidence>
<evidence type="ECO:0000256" key="5">
    <source>
        <dbReference type="HAMAP-Rule" id="MF_02126"/>
    </source>
</evidence>
<sequence length="284" mass="31692">MKVREALTEGTNILAAKEIENPALDSQIILGYVLKKDRVYLLTHDDIMLSSEQADAFNKLLKLRCRHIPIAYIVGEKEFYGIKLHVKPGVLIPRPETEFAVEETLNAILDIKKPKVADICCGSGAISVAIAANNQNVRIYASDISDISCEITRINVNSYNLQDRIFVFKGDLLESFKENNIRDFDVIVSNPPYIPESELANLPPDVKNEPESALNGGLDGLMFYRKIAFEAPRFLKPQGKIIFEIGWNQAEAVRKILLANGFTAISVVKDYAGFDRVISGSLNY</sequence>
<dbReference type="InterPro" id="IPR040758">
    <property type="entry name" value="PrmC_N"/>
</dbReference>
<dbReference type="EMBL" id="DF976995">
    <property type="protein sequence ID" value="GAQ24043.1"/>
    <property type="molecule type" value="Genomic_DNA"/>
</dbReference>
<dbReference type="Pfam" id="PF05175">
    <property type="entry name" value="MTS"/>
    <property type="match status" value="1"/>
</dbReference>
<dbReference type="InterPro" id="IPR007848">
    <property type="entry name" value="Small_mtfrase_dom"/>
</dbReference>
<evidence type="ECO:0000313" key="9">
    <source>
        <dbReference type="Proteomes" id="UP000062160"/>
    </source>
</evidence>
<dbReference type="PROSITE" id="PS00092">
    <property type="entry name" value="N6_MTASE"/>
    <property type="match status" value="1"/>
</dbReference>
<dbReference type="InterPro" id="IPR002052">
    <property type="entry name" value="DNA_methylase_N6_adenine_CS"/>
</dbReference>
<accession>A0A0U9HD67</accession>
<keyword evidence="9" id="KW-1185">Reference proteome</keyword>
<feature type="domain" description="Release factor glutamine methyltransferase N-terminal" evidence="7">
    <location>
        <begin position="5"/>
        <end position="75"/>
    </location>
</feature>
<proteinExistence type="inferred from homology"/>
<dbReference type="CDD" id="cd02440">
    <property type="entry name" value="AdoMet_MTases"/>
    <property type="match status" value="1"/>
</dbReference>
<keyword evidence="3 5" id="KW-0949">S-adenosyl-L-methionine</keyword>
<dbReference type="HAMAP" id="MF_02126">
    <property type="entry name" value="RF_methyltr_PrmC"/>
    <property type="match status" value="1"/>
</dbReference>
<comment type="caution">
    <text evidence="5">Lacks conserved residue(s) required for the propagation of feature annotation.</text>
</comment>
<organism evidence="8">
    <name type="scientific">Tepidanaerobacter syntrophicus</name>
    <dbReference type="NCBI Taxonomy" id="224999"/>
    <lineage>
        <taxon>Bacteria</taxon>
        <taxon>Bacillati</taxon>
        <taxon>Bacillota</taxon>
        <taxon>Clostridia</taxon>
        <taxon>Thermosediminibacterales</taxon>
        <taxon>Tepidanaerobacteraceae</taxon>
        <taxon>Tepidanaerobacter</taxon>
    </lineage>
</organism>
<dbReference type="OrthoDB" id="9784805at2"/>
<dbReference type="NCBIfam" id="TIGR03534">
    <property type="entry name" value="RF_mod_PrmC"/>
    <property type="match status" value="1"/>
</dbReference>
<protein>
    <recommendedName>
        <fullName evidence="5">Release factor glutamine methyltransferase</fullName>
        <shortName evidence="5">RF MTase</shortName>
        <ecNumber evidence="5">2.1.1.297</ecNumber>
    </recommendedName>
    <alternativeName>
        <fullName evidence="5">N5-glutamine methyltransferase PrmC</fullName>
    </alternativeName>
    <alternativeName>
        <fullName evidence="5">Protein-(glutamine-N5) MTase PrmC</fullName>
    </alternativeName>
    <alternativeName>
        <fullName evidence="5">Protein-glutamine N-methyltransferase PrmC</fullName>
    </alternativeName>
</protein>
<dbReference type="PANTHER" id="PTHR18895:SF74">
    <property type="entry name" value="MTRF1L RELEASE FACTOR GLUTAMINE METHYLTRANSFERASE"/>
    <property type="match status" value="1"/>
</dbReference>
<dbReference type="EC" id="2.1.1.297" evidence="5"/>
<dbReference type="GO" id="GO:0032259">
    <property type="term" value="P:methylation"/>
    <property type="evidence" value="ECO:0007669"/>
    <property type="project" value="UniProtKB-KW"/>
</dbReference>
<dbReference type="InterPro" id="IPR050320">
    <property type="entry name" value="N5-glutamine_MTase"/>
</dbReference>
<dbReference type="InterPro" id="IPR004556">
    <property type="entry name" value="HemK-like"/>
</dbReference>
<dbReference type="Gene3D" id="1.10.8.10">
    <property type="entry name" value="DNA helicase RuvA subunit, C-terminal domain"/>
    <property type="match status" value="1"/>
</dbReference>
<dbReference type="PANTHER" id="PTHR18895">
    <property type="entry name" value="HEMK METHYLTRANSFERASE"/>
    <property type="match status" value="1"/>
</dbReference>
<feature type="binding site" evidence="5">
    <location>
        <position position="143"/>
    </location>
    <ligand>
        <name>S-adenosyl-L-methionine</name>
        <dbReference type="ChEBI" id="CHEBI:59789"/>
    </ligand>
</feature>
<feature type="domain" description="Methyltransferase small" evidence="6">
    <location>
        <begin position="112"/>
        <end position="194"/>
    </location>
</feature>
<evidence type="ECO:0000256" key="4">
    <source>
        <dbReference type="ARBA" id="ARBA00048391"/>
    </source>
</evidence>
<feature type="binding site" evidence="5">
    <location>
        <position position="190"/>
    </location>
    <ligand>
        <name>S-adenosyl-L-methionine</name>
        <dbReference type="ChEBI" id="CHEBI:59789"/>
    </ligand>
</feature>
<gene>
    <name evidence="5" type="primary">prmC</name>
    <name evidence="8" type="ORF">TSYNT_127</name>
</gene>
<dbReference type="RefSeq" id="WP_059031069.1">
    <property type="nucleotide sequence ID" value="NZ_DF976995.1"/>
</dbReference>
<dbReference type="InterPro" id="IPR029063">
    <property type="entry name" value="SAM-dependent_MTases_sf"/>
</dbReference>
<dbReference type="GO" id="GO:0102559">
    <property type="term" value="F:peptide chain release factor N(5)-glutamine methyltransferase activity"/>
    <property type="evidence" value="ECO:0007669"/>
    <property type="project" value="UniProtKB-EC"/>
</dbReference>
<dbReference type="AlphaFoldDB" id="A0A0U9HD67"/>
<dbReference type="NCBIfam" id="TIGR00536">
    <property type="entry name" value="hemK_fam"/>
    <property type="match status" value="1"/>
</dbReference>
<dbReference type="Gene3D" id="3.40.50.150">
    <property type="entry name" value="Vaccinia Virus protein VP39"/>
    <property type="match status" value="1"/>
</dbReference>
<dbReference type="Pfam" id="PF17827">
    <property type="entry name" value="PrmC_N"/>
    <property type="match status" value="1"/>
</dbReference>
<comment type="similarity">
    <text evidence="5">Belongs to the protein N5-glutamine methyltransferase family. PrmC subfamily.</text>
</comment>
<dbReference type="STRING" id="224999.GCA_001485475_00026"/>
<dbReference type="GO" id="GO:0003676">
    <property type="term" value="F:nucleic acid binding"/>
    <property type="evidence" value="ECO:0007669"/>
    <property type="project" value="InterPro"/>
</dbReference>
<comment type="catalytic activity">
    <reaction evidence="4 5">
        <text>L-glutaminyl-[peptide chain release factor] + S-adenosyl-L-methionine = N(5)-methyl-L-glutaminyl-[peptide chain release factor] + S-adenosyl-L-homocysteine + H(+)</text>
        <dbReference type="Rhea" id="RHEA:42896"/>
        <dbReference type="Rhea" id="RHEA-COMP:10271"/>
        <dbReference type="Rhea" id="RHEA-COMP:10272"/>
        <dbReference type="ChEBI" id="CHEBI:15378"/>
        <dbReference type="ChEBI" id="CHEBI:30011"/>
        <dbReference type="ChEBI" id="CHEBI:57856"/>
        <dbReference type="ChEBI" id="CHEBI:59789"/>
        <dbReference type="ChEBI" id="CHEBI:61891"/>
        <dbReference type="EC" id="2.1.1.297"/>
    </reaction>
</comment>
<dbReference type="Proteomes" id="UP000062160">
    <property type="component" value="Unassembled WGS sequence"/>
</dbReference>
<evidence type="ECO:0000313" key="8">
    <source>
        <dbReference type="EMBL" id="GAQ24043.1"/>
    </source>
</evidence>
<comment type="function">
    <text evidence="5">Methylates the class 1 translation termination release factors RF1/PrfA and RF2/PrfB on the glutamine residue of the universally conserved GGQ motif.</text>
</comment>
<feature type="binding site" evidence="5">
    <location>
        <begin position="190"/>
        <end position="193"/>
    </location>
    <ligand>
        <name>substrate</name>
    </ligand>
</feature>
<reference evidence="8" key="1">
    <citation type="journal article" date="2016" name="Genome Announc.">
        <title>Draft Genome Sequence of the Syntrophic Lactate-Degrading Bacterium Tepidanaerobacter syntrophicus JLT.</title>
        <authorList>
            <person name="Matsuura N."/>
            <person name="Ohashi A."/>
            <person name="Tourlousse D.M."/>
            <person name="Sekiguchi Y."/>
        </authorList>
    </citation>
    <scope>NUCLEOTIDE SEQUENCE [LARGE SCALE GENOMIC DNA]</scope>
    <source>
        <strain evidence="8">JL</strain>
    </source>
</reference>
<keyword evidence="1 5" id="KW-0489">Methyltransferase</keyword>
<keyword evidence="2 5" id="KW-0808">Transferase</keyword>
<name>A0A0U9HD67_9FIRM</name>